<dbReference type="InterPro" id="IPR013324">
    <property type="entry name" value="RNA_pol_sigma_r3/r4-like"/>
</dbReference>
<dbReference type="PANTHER" id="PTHR30385:SF4">
    <property type="entry name" value="RNA POLYMERASE SIGMA-E FACTOR"/>
    <property type="match status" value="1"/>
</dbReference>
<organism evidence="6 7">
    <name type="scientific">Gracilibacillus caseinilyticus</name>
    <dbReference type="NCBI Taxonomy" id="2932256"/>
    <lineage>
        <taxon>Bacteria</taxon>
        <taxon>Bacillati</taxon>
        <taxon>Bacillota</taxon>
        <taxon>Bacilli</taxon>
        <taxon>Bacillales</taxon>
        <taxon>Bacillaceae</taxon>
        <taxon>Gracilibacillus</taxon>
    </lineage>
</organism>
<evidence type="ECO:0000256" key="2">
    <source>
        <dbReference type="ARBA" id="ARBA00023082"/>
    </source>
</evidence>
<keyword evidence="7" id="KW-1185">Reference proteome</keyword>
<sequence length="177" mass="20425">MNYATAILESSNPIVKNFVNNPEFKNVVNGFLINPCEDNLNEINLAFKKYFLKIKSIAYFSKITFFEVQRLDKNIRSINEKSPLILDAPIKNDSSMTLKDTAIAEKTQNLKNECNIDIEFDKAWNNLTKKQQVIIYYHYFEGYKDLEIASIMKVSPQAISKSKKQGLKKLRMVLDDG</sequence>
<keyword evidence="4" id="KW-0804">Transcription</keyword>
<dbReference type="InterPro" id="IPR013249">
    <property type="entry name" value="RNA_pol_sigma70_r4_t2"/>
</dbReference>
<gene>
    <name evidence="6" type="ORF">MUN88_20360</name>
</gene>
<dbReference type="RefSeq" id="WP_244718763.1">
    <property type="nucleotide sequence ID" value="NZ_CP095072.1"/>
</dbReference>
<dbReference type="Pfam" id="PF08281">
    <property type="entry name" value="Sigma70_r4_2"/>
    <property type="match status" value="1"/>
</dbReference>
<accession>A0ABY4EXK8</accession>
<dbReference type="SUPFAM" id="SSF88659">
    <property type="entry name" value="Sigma3 and sigma4 domains of RNA polymerase sigma factors"/>
    <property type="match status" value="1"/>
</dbReference>
<evidence type="ECO:0000256" key="4">
    <source>
        <dbReference type="ARBA" id="ARBA00023163"/>
    </source>
</evidence>
<evidence type="ECO:0000313" key="7">
    <source>
        <dbReference type="Proteomes" id="UP000831782"/>
    </source>
</evidence>
<evidence type="ECO:0000313" key="6">
    <source>
        <dbReference type="EMBL" id="UOQ48359.1"/>
    </source>
</evidence>
<dbReference type="Gene3D" id="1.20.140.160">
    <property type="match status" value="1"/>
</dbReference>
<evidence type="ECO:0000256" key="3">
    <source>
        <dbReference type="ARBA" id="ARBA00023125"/>
    </source>
</evidence>
<keyword evidence="3" id="KW-0238">DNA-binding</keyword>
<dbReference type="Proteomes" id="UP000831782">
    <property type="component" value="Chromosome"/>
</dbReference>
<name>A0ABY4EXK8_9BACI</name>
<keyword evidence="2" id="KW-0731">Sigma factor</keyword>
<dbReference type="PANTHER" id="PTHR30385">
    <property type="entry name" value="SIGMA FACTOR F FLAGELLAR"/>
    <property type="match status" value="1"/>
</dbReference>
<feature type="domain" description="RNA polymerase sigma factor 70 region 4 type 2" evidence="5">
    <location>
        <begin position="120"/>
        <end position="170"/>
    </location>
</feature>
<dbReference type="EMBL" id="CP095072">
    <property type="protein sequence ID" value="UOQ48359.1"/>
    <property type="molecule type" value="Genomic_DNA"/>
</dbReference>
<evidence type="ECO:0000256" key="1">
    <source>
        <dbReference type="ARBA" id="ARBA00023015"/>
    </source>
</evidence>
<protein>
    <recommendedName>
        <fullName evidence="5">RNA polymerase sigma factor 70 region 4 type 2 domain-containing protein</fullName>
    </recommendedName>
</protein>
<reference evidence="6 7" key="1">
    <citation type="submission" date="2022-04" db="EMBL/GenBank/DDBJ databases">
        <title>Gracilibacillus sp. isolated from saltern.</title>
        <authorList>
            <person name="Won M."/>
            <person name="Lee C.-M."/>
            <person name="Woen H.-Y."/>
            <person name="Kwon S.-W."/>
        </authorList>
    </citation>
    <scope>NUCLEOTIDE SEQUENCE [LARGE SCALE GENOMIC DNA]</scope>
    <source>
        <strain evidence="6 7">SSWR10-1</strain>
    </source>
</reference>
<proteinExistence type="predicted"/>
<keyword evidence="1" id="KW-0805">Transcription regulation</keyword>
<evidence type="ECO:0000259" key="5">
    <source>
        <dbReference type="Pfam" id="PF08281"/>
    </source>
</evidence>